<proteinExistence type="inferred from homology"/>
<dbReference type="AlphaFoldDB" id="A0AB38TQT3"/>
<keyword evidence="2" id="KW-0805">Transcription regulation</keyword>
<accession>A0AB38TQT3</accession>
<feature type="domain" description="HTH lysR-type" evidence="5">
    <location>
        <begin position="10"/>
        <end position="65"/>
    </location>
</feature>
<dbReference type="PANTHER" id="PTHR30537:SF5">
    <property type="entry name" value="HTH-TYPE TRANSCRIPTIONAL ACTIVATOR TTDR-RELATED"/>
    <property type="match status" value="1"/>
</dbReference>
<dbReference type="InterPro" id="IPR036388">
    <property type="entry name" value="WH-like_DNA-bd_sf"/>
</dbReference>
<sequence length="323" mass="35291">MRKNLDNGLLHAMSALVRVVDAGSFTAAGAQMHLTTAQISRLVSELENRLQSKLLHRTTRKLALTSVGEQYVKDARTILDLVAQAENNVAGISTQPAGRLRVMCMTSFGNRYVVPLVPKFCARFPRVNLEYSASQYVPDLLAGGVDVSVYLSQHLPDSGMIAQRLGVTSAVLCAAPKYLAAQGVPKMPRELAKHACLRLLNPSISSNWELSDGKTLEILSPIGPVLGDIPEVVLQGALGGLGIALLPRYNVVDALKRGTLVRVLPRWQSPEIGVFLLTPSRHFVDVKTREWVELLKQEIPAALARDAEYFEDAQPKARSRIKA</sequence>
<keyword evidence="4" id="KW-0804">Transcription</keyword>
<evidence type="ECO:0000313" key="7">
    <source>
        <dbReference type="Proteomes" id="UP001059745"/>
    </source>
</evidence>
<dbReference type="SUPFAM" id="SSF46785">
    <property type="entry name" value="Winged helix' DNA-binding domain"/>
    <property type="match status" value="1"/>
</dbReference>
<dbReference type="GO" id="GO:0003700">
    <property type="term" value="F:DNA-binding transcription factor activity"/>
    <property type="evidence" value="ECO:0007669"/>
    <property type="project" value="InterPro"/>
</dbReference>
<evidence type="ECO:0000256" key="1">
    <source>
        <dbReference type="ARBA" id="ARBA00009437"/>
    </source>
</evidence>
<reference evidence="6" key="1">
    <citation type="submission" date="2022-09" db="EMBL/GenBank/DDBJ databases">
        <title>Genomic of Burkholderia gladioli.</title>
        <authorList>
            <person name="Wu H."/>
        </authorList>
    </citation>
    <scope>NUCLEOTIDE SEQUENCE</scope>
    <source>
        <strain evidence="6">ZN-S4</strain>
    </source>
</reference>
<dbReference type="EMBL" id="CP104214">
    <property type="protein sequence ID" value="UWX69816.1"/>
    <property type="molecule type" value="Genomic_DNA"/>
</dbReference>
<dbReference type="FunFam" id="1.10.10.10:FF:000001">
    <property type="entry name" value="LysR family transcriptional regulator"/>
    <property type="match status" value="1"/>
</dbReference>
<gene>
    <name evidence="6" type="ORF">NYZ96_16715</name>
</gene>
<dbReference type="Pfam" id="PF00126">
    <property type="entry name" value="HTH_1"/>
    <property type="match status" value="1"/>
</dbReference>
<dbReference type="RefSeq" id="WP_105852898.1">
    <property type="nucleotide sequence ID" value="NZ_CADEPT010000001.1"/>
</dbReference>
<dbReference type="Gene3D" id="3.40.190.290">
    <property type="match status" value="1"/>
</dbReference>
<evidence type="ECO:0000259" key="5">
    <source>
        <dbReference type="PROSITE" id="PS50931"/>
    </source>
</evidence>
<dbReference type="InterPro" id="IPR036390">
    <property type="entry name" value="WH_DNA-bd_sf"/>
</dbReference>
<protein>
    <submittedName>
        <fullName evidence="6">LysR family transcriptional regulator</fullName>
    </submittedName>
</protein>
<comment type="similarity">
    <text evidence="1">Belongs to the LysR transcriptional regulatory family.</text>
</comment>
<organism evidence="6 7">
    <name type="scientific">Burkholderia gladioli</name>
    <name type="common">Pseudomonas marginata</name>
    <name type="synonym">Phytomonas marginata</name>
    <dbReference type="NCBI Taxonomy" id="28095"/>
    <lineage>
        <taxon>Bacteria</taxon>
        <taxon>Pseudomonadati</taxon>
        <taxon>Pseudomonadota</taxon>
        <taxon>Betaproteobacteria</taxon>
        <taxon>Burkholderiales</taxon>
        <taxon>Burkholderiaceae</taxon>
        <taxon>Burkholderia</taxon>
    </lineage>
</organism>
<dbReference type="PANTHER" id="PTHR30537">
    <property type="entry name" value="HTH-TYPE TRANSCRIPTIONAL REGULATOR"/>
    <property type="match status" value="1"/>
</dbReference>
<dbReference type="GO" id="GO:0003677">
    <property type="term" value="F:DNA binding"/>
    <property type="evidence" value="ECO:0007669"/>
    <property type="project" value="UniProtKB-KW"/>
</dbReference>
<dbReference type="Proteomes" id="UP001059745">
    <property type="component" value="Chromosome 1"/>
</dbReference>
<dbReference type="SUPFAM" id="SSF53850">
    <property type="entry name" value="Periplasmic binding protein-like II"/>
    <property type="match status" value="1"/>
</dbReference>
<dbReference type="Gene3D" id="1.10.10.10">
    <property type="entry name" value="Winged helix-like DNA-binding domain superfamily/Winged helix DNA-binding domain"/>
    <property type="match status" value="1"/>
</dbReference>
<keyword evidence="3" id="KW-0238">DNA-binding</keyword>
<evidence type="ECO:0000256" key="3">
    <source>
        <dbReference type="ARBA" id="ARBA00023125"/>
    </source>
</evidence>
<evidence type="ECO:0000256" key="2">
    <source>
        <dbReference type="ARBA" id="ARBA00023015"/>
    </source>
</evidence>
<dbReference type="InterPro" id="IPR005119">
    <property type="entry name" value="LysR_subst-bd"/>
</dbReference>
<dbReference type="InterPro" id="IPR000847">
    <property type="entry name" value="LysR_HTH_N"/>
</dbReference>
<evidence type="ECO:0000313" key="6">
    <source>
        <dbReference type="EMBL" id="UWX69816.1"/>
    </source>
</evidence>
<name>A0AB38TQT3_BURGA</name>
<dbReference type="InterPro" id="IPR058163">
    <property type="entry name" value="LysR-type_TF_proteobact-type"/>
</dbReference>
<evidence type="ECO:0000256" key="4">
    <source>
        <dbReference type="ARBA" id="ARBA00023163"/>
    </source>
</evidence>
<dbReference type="PROSITE" id="PS50931">
    <property type="entry name" value="HTH_LYSR"/>
    <property type="match status" value="1"/>
</dbReference>
<dbReference type="CDD" id="cd08422">
    <property type="entry name" value="PBP2_CrgA_like"/>
    <property type="match status" value="1"/>
</dbReference>
<dbReference type="Pfam" id="PF03466">
    <property type="entry name" value="LysR_substrate"/>
    <property type="match status" value="1"/>
</dbReference>